<evidence type="ECO:0000313" key="2">
    <source>
        <dbReference type="EMBL" id="SFC16020.1"/>
    </source>
</evidence>
<evidence type="ECO:0000256" key="1">
    <source>
        <dbReference type="SAM" id="Phobius"/>
    </source>
</evidence>
<accession>A0A1I1H4B4</accession>
<evidence type="ECO:0000313" key="3">
    <source>
        <dbReference type="Proteomes" id="UP000182192"/>
    </source>
</evidence>
<protein>
    <submittedName>
        <fullName evidence="2">Uncharacterized protein</fullName>
    </submittedName>
</protein>
<organism evidence="2 3">
    <name type="scientific">Ruminococcus albus</name>
    <dbReference type="NCBI Taxonomy" id="1264"/>
    <lineage>
        <taxon>Bacteria</taxon>
        <taxon>Bacillati</taxon>
        <taxon>Bacillota</taxon>
        <taxon>Clostridia</taxon>
        <taxon>Eubacteriales</taxon>
        <taxon>Oscillospiraceae</taxon>
        <taxon>Ruminococcus</taxon>
    </lineage>
</organism>
<feature type="transmembrane region" description="Helical" evidence="1">
    <location>
        <begin position="6"/>
        <end position="26"/>
    </location>
</feature>
<dbReference type="EMBL" id="FOKQ01000008">
    <property type="protein sequence ID" value="SFC16020.1"/>
    <property type="molecule type" value="Genomic_DNA"/>
</dbReference>
<keyword evidence="1" id="KW-0472">Membrane</keyword>
<keyword evidence="1" id="KW-0812">Transmembrane</keyword>
<name>A0A1I1H4B4_RUMAL</name>
<feature type="transmembrane region" description="Helical" evidence="1">
    <location>
        <begin position="33"/>
        <end position="51"/>
    </location>
</feature>
<sequence length="246" mass="29521">MEKYGFKILNVIIFLLTFFVFPAWYICINTSSISFYFILGTIVFMIATWKFYDDVYDIKNGRIILNCFRVALILCVAGLYLPSMVISHFDHTKCMYDLKWLNYAHGLYGFSGERLEYYKKLFPEKLPDECEDYEYLTTGWLNHRFPGSRLMFRTDEETIERYAEYYTGFCDKKYYYGIYDEISIEDYESENTIDELERFMYWAKLDDKWREEFENAEIYSIGSHIREGVLLDKDSGYVVITIDEPK</sequence>
<gene>
    <name evidence="2" type="ORF">SAMN02910406_01249</name>
</gene>
<reference evidence="2 3" key="1">
    <citation type="submission" date="2016-10" db="EMBL/GenBank/DDBJ databases">
        <authorList>
            <person name="de Groot N.N."/>
        </authorList>
    </citation>
    <scope>NUCLEOTIDE SEQUENCE [LARGE SCALE GENOMIC DNA]</scope>
    <source>
        <strain evidence="2 3">AR67</strain>
    </source>
</reference>
<proteinExistence type="predicted"/>
<dbReference type="Proteomes" id="UP000182192">
    <property type="component" value="Unassembled WGS sequence"/>
</dbReference>
<feature type="transmembrane region" description="Helical" evidence="1">
    <location>
        <begin position="63"/>
        <end position="81"/>
    </location>
</feature>
<keyword evidence="1" id="KW-1133">Transmembrane helix</keyword>
<dbReference type="AlphaFoldDB" id="A0A1I1H4B4"/>